<dbReference type="PANTHER" id="PTHR22763:SF162">
    <property type="entry name" value="TRANSMEMBRANE E3 UBIQUITIN-PROTEIN LIGASE 1"/>
    <property type="match status" value="1"/>
</dbReference>
<evidence type="ECO:0000256" key="1">
    <source>
        <dbReference type="ARBA" id="ARBA00022723"/>
    </source>
</evidence>
<reference evidence="6" key="1">
    <citation type="journal article" date="2020" name="Nature">
        <title>Giant virus diversity and host interactions through global metagenomics.</title>
        <authorList>
            <person name="Schulz F."/>
            <person name="Roux S."/>
            <person name="Paez-Espino D."/>
            <person name="Jungbluth S."/>
            <person name="Walsh D.A."/>
            <person name="Denef V.J."/>
            <person name="McMahon K.D."/>
            <person name="Konstantinidis K.T."/>
            <person name="Eloe-Fadrosh E.A."/>
            <person name="Kyrpides N.C."/>
            <person name="Woyke T."/>
        </authorList>
    </citation>
    <scope>NUCLEOTIDE SEQUENCE</scope>
    <source>
        <strain evidence="6">GVMAG-M-3300023179-116</strain>
    </source>
</reference>
<dbReference type="GO" id="GO:0012505">
    <property type="term" value="C:endomembrane system"/>
    <property type="evidence" value="ECO:0007669"/>
    <property type="project" value="TreeGrafter"/>
</dbReference>
<dbReference type="InterPro" id="IPR013083">
    <property type="entry name" value="Znf_RING/FYVE/PHD"/>
</dbReference>
<dbReference type="Pfam" id="PF13639">
    <property type="entry name" value="zf-RING_2"/>
    <property type="match status" value="1"/>
</dbReference>
<organism evidence="6">
    <name type="scientific">viral metagenome</name>
    <dbReference type="NCBI Taxonomy" id="1070528"/>
    <lineage>
        <taxon>unclassified sequences</taxon>
        <taxon>metagenomes</taxon>
        <taxon>organismal metagenomes</taxon>
    </lineage>
</organism>
<dbReference type="SUPFAM" id="SSF57850">
    <property type="entry name" value="RING/U-box"/>
    <property type="match status" value="1"/>
</dbReference>
<proteinExistence type="predicted"/>
<dbReference type="AlphaFoldDB" id="A0A6C0E360"/>
<protein>
    <recommendedName>
        <fullName evidence="5">RING-type domain-containing protein</fullName>
    </recommendedName>
</protein>
<dbReference type="GO" id="GO:0043161">
    <property type="term" value="P:proteasome-mediated ubiquitin-dependent protein catabolic process"/>
    <property type="evidence" value="ECO:0007669"/>
    <property type="project" value="TreeGrafter"/>
</dbReference>
<evidence type="ECO:0000256" key="3">
    <source>
        <dbReference type="ARBA" id="ARBA00022833"/>
    </source>
</evidence>
<dbReference type="EMBL" id="MN739732">
    <property type="protein sequence ID" value="QHT23556.1"/>
    <property type="molecule type" value="Genomic_DNA"/>
</dbReference>
<dbReference type="InterPro" id="IPR001841">
    <property type="entry name" value="Znf_RING"/>
</dbReference>
<keyword evidence="1" id="KW-0479">Metal-binding</keyword>
<name>A0A6C0E360_9ZZZZ</name>
<evidence type="ECO:0000256" key="2">
    <source>
        <dbReference type="ARBA" id="ARBA00022771"/>
    </source>
</evidence>
<keyword evidence="2" id="KW-0863">Zinc-finger</keyword>
<feature type="compositionally biased region" description="Acidic residues" evidence="4">
    <location>
        <begin position="156"/>
        <end position="174"/>
    </location>
</feature>
<dbReference type="PROSITE" id="PS50089">
    <property type="entry name" value="ZF_RING_2"/>
    <property type="match status" value="1"/>
</dbReference>
<evidence type="ECO:0000313" key="6">
    <source>
        <dbReference type="EMBL" id="QHT23556.1"/>
    </source>
</evidence>
<dbReference type="InterPro" id="IPR050731">
    <property type="entry name" value="HRD1_E3_ubiq-ligases"/>
</dbReference>
<sequence>MSYFSDLVPRNLEDEFDLCVTKNTFSITTPTTDSEDTLCPICMEDITDKNKTTTACDHVFHSSCIFQNMMLRTSCPMCRQDLICKQIPIASNTNSNTNINININYNLSQNNSQLMDIDDDIINALLSQDMLSQDMLSQDMLSQELYYDEPPINNNDDNETVNESDSVSDSESDSVSDAIQELGNLSVTLVFNDDDDDNVSDDDEDGFERFETDLTLTEVTNKMLELGYTSEDMFYYMTWRVNPFYFNHQYINKYNDEFYNTMTETMNKIFSKEIPITSRSMSLNVIEYSLPMNVDV</sequence>
<dbReference type="GO" id="GO:0061630">
    <property type="term" value="F:ubiquitin protein ligase activity"/>
    <property type="evidence" value="ECO:0007669"/>
    <property type="project" value="TreeGrafter"/>
</dbReference>
<accession>A0A6C0E360</accession>
<dbReference type="Gene3D" id="3.30.40.10">
    <property type="entry name" value="Zinc/RING finger domain, C3HC4 (zinc finger)"/>
    <property type="match status" value="1"/>
</dbReference>
<dbReference type="GO" id="GO:0008270">
    <property type="term" value="F:zinc ion binding"/>
    <property type="evidence" value="ECO:0007669"/>
    <property type="project" value="UniProtKB-KW"/>
</dbReference>
<dbReference type="SMART" id="SM00184">
    <property type="entry name" value="RING"/>
    <property type="match status" value="1"/>
</dbReference>
<feature type="region of interest" description="Disordered" evidence="4">
    <location>
        <begin position="148"/>
        <end position="175"/>
    </location>
</feature>
<feature type="domain" description="RING-type" evidence="5">
    <location>
        <begin position="39"/>
        <end position="79"/>
    </location>
</feature>
<keyword evidence="3" id="KW-0862">Zinc</keyword>
<dbReference type="PANTHER" id="PTHR22763">
    <property type="entry name" value="RING ZINC FINGER PROTEIN"/>
    <property type="match status" value="1"/>
</dbReference>
<evidence type="ECO:0000256" key="4">
    <source>
        <dbReference type="SAM" id="MobiDB-lite"/>
    </source>
</evidence>
<evidence type="ECO:0000259" key="5">
    <source>
        <dbReference type="PROSITE" id="PS50089"/>
    </source>
</evidence>